<comment type="cofactor">
    <cofactor evidence="1">
        <name>Mn(2+)</name>
        <dbReference type="ChEBI" id="CHEBI:29035"/>
    </cofactor>
</comment>
<proteinExistence type="predicted"/>
<feature type="compositionally biased region" description="Basic and acidic residues" evidence="12">
    <location>
        <begin position="58"/>
        <end position="69"/>
    </location>
</feature>
<evidence type="ECO:0000256" key="3">
    <source>
        <dbReference type="ARBA" id="ARBA00004173"/>
    </source>
</evidence>
<dbReference type="Gene3D" id="1.20.58.1080">
    <property type="match status" value="1"/>
</dbReference>
<evidence type="ECO:0000256" key="10">
    <source>
        <dbReference type="ARBA" id="ARBA00023128"/>
    </source>
</evidence>
<dbReference type="CDD" id="cd17913">
    <property type="entry name" value="DEXQc_Suv3"/>
    <property type="match status" value="1"/>
</dbReference>
<name>A0AA40DEP9_9PEZI</name>
<comment type="subcellular location">
    <subcellularLocation>
        <location evidence="3">Mitochondrion</location>
    </subcellularLocation>
</comment>
<evidence type="ECO:0000256" key="5">
    <source>
        <dbReference type="ARBA" id="ARBA00022741"/>
    </source>
</evidence>
<accession>A0AA40DEP9</accession>
<feature type="region of interest" description="Disordered" evidence="12">
    <location>
        <begin position="58"/>
        <end position="82"/>
    </location>
</feature>
<dbReference type="InterPro" id="IPR041082">
    <property type="entry name" value="Suv3_C_1"/>
</dbReference>
<feature type="domain" description="Helicase C-terminal" evidence="13">
    <location>
        <begin position="347"/>
        <end position="530"/>
    </location>
</feature>
<keyword evidence="15" id="KW-1185">Reference proteome</keyword>
<dbReference type="GO" id="GO:0003724">
    <property type="term" value="F:RNA helicase activity"/>
    <property type="evidence" value="ECO:0007669"/>
    <property type="project" value="UniProtKB-EC"/>
</dbReference>
<evidence type="ECO:0000256" key="2">
    <source>
        <dbReference type="ARBA" id="ARBA00001946"/>
    </source>
</evidence>
<evidence type="ECO:0000256" key="4">
    <source>
        <dbReference type="ARBA" id="ARBA00012552"/>
    </source>
</evidence>
<reference evidence="14" key="1">
    <citation type="submission" date="2023-06" db="EMBL/GenBank/DDBJ databases">
        <title>Genome-scale phylogeny and comparative genomics of the fungal order Sordariales.</title>
        <authorList>
            <consortium name="Lawrence Berkeley National Laboratory"/>
            <person name="Hensen N."/>
            <person name="Bonometti L."/>
            <person name="Westerberg I."/>
            <person name="Brannstrom I.O."/>
            <person name="Guillou S."/>
            <person name="Cros-Aarteil S."/>
            <person name="Calhoun S."/>
            <person name="Haridas S."/>
            <person name="Kuo A."/>
            <person name="Mondo S."/>
            <person name="Pangilinan J."/>
            <person name="Riley R."/>
            <person name="Labutti K."/>
            <person name="Andreopoulos B."/>
            <person name="Lipzen A."/>
            <person name="Chen C."/>
            <person name="Yanf M."/>
            <person name="Daum C."/>
            <person name="Ng V."/>
            <person name="Clum A."/>
            <person name="Steindorff A."/>
            <person name="Ohm R."/>
            <person name="Martin F."/>
            <person name="Silar P."/>
            <person name="Natvig D."/>
            <person name="Lalanne C."/>
            <person name="Gautier V."/>
            <person name="Ament-Velasquez S.L."/>
            <person name="Kruys A."/>
            <person name="Hutchinson M.I."/>
            <person name="Powell A.J."/>
            <person name="Barry K."/>
            <person name="Miller A.N."/>
            <person name="Grigoriev I.V."/>
            <person name="Debuchy R."/>
            <person name="Gladieux P."/>
            <person name="Thoren M.H."/>
            <person name="Johannesson H."/>
        </authorList>
    </citation>
    <scope>NUCLEOTIDE SEQUENCE</scope>
    <source>
        <strain evidence="14">CBS 307.81</strain>
    </source>
</reference>
<sequence>MNALLRNAYKWPKCTPASAAAFSTAPSLWRKGGSSSAKARERERSVLKLHQEVNDSLDQLKDSLDHGESASRAGRATKNKTTFSQKRSYQMFEVLVNARVNKVLRELGDFRDRQEDWRAFGVNNQLQLDNAIGLFKKALDTSFAKATDGGRISRSDNPLFWNLRNSFVKGDSRGLSSELVHSFQTFLMKERFPDAINELHRQIADLRFPYEWYPATRMLQRTVHLHVGPTNSGKTYNALKALEGAKTGIYAGPLRLLAHEIWSRFTAKGKPCALVTGEEVRIPEGVDRWFHSCTVEMSPLNKPVDVAVVDEIQMIASEDRGWAWTQAVLGIQAKELHLCGEDRVVELIQDLCARVGDKCIVHRYQRLNPLETMSKSLHGDFRNLEKGDAVVAFSRVALHKLKAGIEQATGKRCAIVYGSLPPETRAQQAALFNEPNNDYDYLVASDAIGMGLNLEIKRVIFESSSKFDGNKVRNLTIPEIKQIGGRAGRYRTATAEITSAQQGADENAVAEKKPQSNTGWVTAFDFRDLADIQDAFQREAKPIETAGLFPPANVIERFHTYFPPRTPTSFVLTRLRELAQLSPRFHLCDFDTALEIADVIQPYNLSVADRCVFLNCPVSFRAARDGQSNGQREALQAFAKCVAEMGSGHLLDFDCIDLSILDLDEESRMAMFNNPGYLQSLEQLHQIITMYLWLSYRYEGVFQSQSLAFKVKEIVEDRITEFLDKLTYVTYSQAKRRQAIRQAAERHRKTEEQLLGEEEQEHLQEHHEEEAEEPILEIVDELDPEEILGQTQVVIEEEGGAEDPEPAPEPTPESEKNQGSG</sequence>
<feature type="region of interest" description="Disordered" evidence="12">
    <location>
        <begin position="756"/>
        <end position="821"/>
    </location>
</feature>
<evidence type="ECO:0000256" key="12">
    <source>
        <dbReference type="SAM" id="MobiDB-lite"/>
    </source>
</evidence>
<dbReference type="PROSITE" id="PS51194">
    <property type="entry name" value="HELICASE_CTER"/>
    <property type="match status" value="1"/>
</dbReference>
<evidence type="ECO:0000256" key="11">
    <source>
        <dbReference type="ARBA" id="ARBA00047984"/>
    </source>
</evidence>
<keyword evidence="6" id="KW-0378">Hydrolase</keyword>
<dbReference type="Gene3D" id="3.40.50.300">
    <property type="entry name" value="P-loop containing nucleotide triphosphate hydrolases"/>
    <property type="match status" value="2"/>
</dbReference>
<keyword evidence="10" id="KW-0496">Mitochondrion</keyword>
<comment type="caution">
    <text evidence="14">The sequence shown here is derived from an EMBL/GenBank/DDBJ whole genome shotgun (WGS) entry which is preliminary data.</text>
</comment>
<evidence type="ECO:0000256" key="8">
    <source>
        <dbReference type="ARBA" id="ARBA00022840"/>
    </source>
</evidence>
<dbReference type="FunFam" id="1.20.272.40:FF:000002">
    <property type="entry name" value="ATP-dependent RNA helicase SUV3, mitochondrial"/>
    <property type="match status" value="1"/>
</dbReference>
<gene>
    <name evidence="14" type="ORF">QBC41DRAFT_313961</name>
</gene>
<dbReference type="Proteomes" id="UP001174997">
    <property type="component" value="Unassembled WGS sequence"/>
</dbReference>
<keyword evidence="9" id="KW-0809">Transit peptide</keyword>
<comment type="cofactor">
    <cofactor evidence="2">
        <name>Mg(2+)</name>
        <dbReference type="ChEBI" id="CHEBI:18420"/>
    </cofactor>
</comment>
<dbReference type="InterPro" id="IPR050699">
    <property type="entry name" value="RNA-DNA_Helicase"/>
</dbReference>
<dbReference type="InterPro" id="IPR055206">
    <property type="entry name" value="DEXQc_SUV3"/>
</dbReference>
<dbReference type="FunFam" id="3.40.50.300:FF:000957">
    <property type="entry name" value="ATP-dependent RNA helicase SUV3L, mitochondrial"/>
    <property type="match status" value="1"/>
</dbReference>
<dbReference type="InterPro" id="IPR027417">
    <property type="entry name" value="P-loop_NTPase"/>
</dbReference>
<feature type="compositionally biased region" description="Acidic residues" evidence="12">
    <location>
        <begin position="795"/>
        <end position="806"/>
    </location>
</feature>
<evidence type="ECO:0000259" key="13">
    <source>
        <dbReference type="PROSITE" id="PS51194"/>
    </source>
</evidence>
<dbReference type="GO" id="GO:0016787">
    <property type="term" value="F:hydrolase activity"/>
    <property type="evidence" value="ECO:0007669"/>
    <property type="project" value="UniProtKB-KW"/>
</dbReference>
<evidence type="ECO:0000313" key="14">
    <source>
        <dbReference type="EMBL" id="KAK0672226.1"/>
    </source>
</evidence>
<evidence type="ECO:0000313" key="15">
    <source>
        <dbReference type="Proteomes" id="UP001174997"/>
    </source>
</evidence>
<organism evidence="14 15">
    <name type="scientific">Cercophora samala</name>
    <dbReference type="NCBI Taxonomy" id="330535"/>
    <lineage>
        <taxon>Eukaryota</taxon>
        <taxon>Fungi</taxon>
        <taxon>Dikarya</taxon>
        <taxon>Ascomycota</taxon>
        <taxon>Pezizomycotina</taxon>
        <taxon>Sordariomycetes</taxon>
        <taxon>Sordariomycetidae</taxon>
        <taxon>Sordariales</taxon>
        <taxon>Lasiosphaeriaceae</taxon>
        <taxon>Cercophora</taxon>
    </lineage>
</organism>
<dbReference type="EMBL" id="JAULSY010000014">
    <property type="protein sequence ID" value="KAK0672226.1"/>
    <property type="molecule type" value="Genomic_DNA"/>
</dbReference>
<dbReference type="PANTHER" id="PTHR12131:SF1">
    <property type="entry name" value="ATP-DEPENDENT RNA HELICASE SUPV3L1, MITOCHONDRIAL-RELATED"/>
    <property type="match status" value="1"/>
</dbReference>
<dbReference type="EC" id="3.6.4.13" evidence="4"/>
<dbReference type="InterPro" id="IPR001650">
    <property type="entry name" value="Helicase_C-like"/>
</dbReference>
<dbReference type="SUPFAM" id="SSF52540">
    <property type="entry name" value="P-loop containing nucleoside triphosphate hydrolases"/>
    <property type="match status" value="1"/>
</dbReference>
<protein>
    <recommendedName>
        <fullName evidence="4">RNA helicase</fullName>
        <ecNumber evidence="4">3.6.4.13</ecNumber>
    </recommendedName>
</protein>
<feature type="compositionally biased region" description="Acidic residues" evidence="12">
    <location>
        <begin position="770"/>
        <end position="786"/>
    </location>
</feature>
<keyword evidence="8" id="KW-0067">ATP-binding</keyword>
<dbReference type="GO" id="GO:0045025">
    <property type="term" value="C:mitochondrial degradosome"/>
    <property type="evidence" value="ECO:0007669"/>
    <property type="project" value="TreeGrafter"/>
</dbReference>
<dbReference type="CDD" id="cd18805">
    <property type="entry name" value="SF2_C_suv3"/>
    <property type="match status" value="1"/>
</dbReference>
<dbReference type="GO" id="GO:0000965">
    <property type="term" value="P:mitochondrial RNA 3'-end processing"/>
    <property type="evidence" value="ECO:0007669"/>
    <property type="project" value="TreeGrafter"/>
</dbReference>
<comment type="catalytic activity">
    <reaction evidence="11">
        <text>ATP + H2O = ADP + phosphate + H(+)</text>
        <dbReference type="Rhea" id="RHEA:13065"/>
        <dbReference type="ChEBI" id="CHEBI:15377"/>
        <dbReference type="ChEBI" id="CHEBI:15378"/>
        <dbReference type="ChEBI" id="CHEBI:30616"/>
        <dbReference type="ChEBI" id="CHEBI:43474"/>
        <dbReference type="ChEBI" id="CHEBI:456216"/>
        <dbReference type="EC" id="3.6.4.13"/>
    </reaction>
</comment>
<dbReference type="InterPro" id="IPR022192">
    <property type="entry name" value="SUV3_C"/>
</dbReference>
<evidence type="ECO:0000256" key="6">
    <source>
        <dbReference type="ARBA" id="ARBA00022801"/>
    </source>
</evidence>
<evidence type="ECO:0000256" key="9">
    <source>
        <dbReference type="ARBA" id="ARBA00022946"/>
    </source>
</evidence>
<keyword evidence="7" id="KW-0347">Helicase</keyword>
<evidence type="ECO:0000256" key="1">
    <source>
        <dbReference type="ARBA" id="ARBA00001936"/>
    </source>
</evidence>
<dbReference type="Pfam" id="PF22527">
    <property type="entry name" value="DEXQc_Suv3"/>
    <property type="match status" value="1"/>
</dbReference>
<dbReference type="PANTHER" id="PTHR12131">
    <property type="entry name" value="ATP-DEPENDENT RNA AND DNA HELICASE"/>
    <property type="match status" value="1"/>
</dbReference>
<evidence type="ECO:0000256" key="7">
    <source>
        <dbReference type="ARBA" id="ARBA00022806"/>
    </source>
</evidence>
<dbReference type="InterPro" id="IPR044774">
    <property type="entry name" value="Suv3_DEXQc"/>
</dbReference>
<dbReference type="Pfam" id="PF18147">
    <property type="entry name" value="Suv3_C_1"/>
    <property type="match status" value="1"/>
</dbReference>
<dbReference type="FunFam" id="3.40.50.300:FF:000269">
    <property type="entry name" value="ATP-dependent RNA helicase SUPV3L1, mitochondrial"/>
    <property type="match status" value="1"/>
</dbReference>
<dbReference type="Pfam" id="PF12513">
    <property type="entry name" value="SUV3_C"/>
    <property type="match status" value="1"/>
</dbReference>
<dbReference type="SMART" id="SM00490">
    <property type="entry name" value="HELICc"/>
    <property type="match status" value="1"/>
</dbReference>
<dbReference type="Gene3D" id="1.20.272.40">
    <property type="match status" value="1"/>
</dbReference>
<dbReference type="AlphaFoldDB" id="A0AA40DEP9"/>
<keyword evidence="5" id="KW-0547">Nucleotide-binding</keyword>
<dbReference type="Pfam" id="PF00271">
    <property type="entry name" value="Helicase_C"/>
    <property type="match status" value="1"/>
</dbReference>
<dbReference type="GO" id="GO:0005524">
    <property type="term" value="F:ATP binding"/>
    <property type="evidence" value="ECO:0007669"/>
    <property type="project" value="UniProtKB-KW"/>
</dbReference>